<evidence type="ECO:0000313" key="2">
    <source>
        <dbReference type="Proteomes" id="UP000533476"/>
    </source>
</evidence>
<evidence type="ECO:0000313" key="1">
    <source>
        <dbReference type="EMBL" id="NMP23667.1"/>
    </source>
</evidence>
<protein>
    <submittedName>
        <fullName evidence="1">Class I SAM-dependent methyltransferase</fullName>
    </submittedName>
</protein>
<gene>
    <name evidence="1" type="ORF">HIJ39_15090</name>
</gene>
<keyword evidence="1" id="KW-0808">Transferase</keyword>
<dbReference type="CDD" id="cd02440">
    <property type="entry name" value="AdoMet_MTases"/>
    <property type="match status" value="1"/>
</dbReference>
<keyword evidence="2" id="KW-1185">Reference proteome</keyword>
<dbReference type="AlphaFoldDB" id="A0A7Y0L5G9"/>
<keyword evidence="1" id="KW-0489">Methyltransferase</keyword>
<dbReference type="SUPFAM" id="SSF53335">
    <property type="entry name" value="S-adenosyl-L-methionine-dependent methyltransferases"/>
    <property type="match status" value="1"/>
</dbReference>
<organism evidence="1 2">
    <name type="scientific">Sulfobacillus harzensis</name>
    <dbReference type="NCBI Taxonomy" id="2729629"/>
    <lineage>
        <taxon>Bacteria</taxon>
        <taxon>Bacillati</taxon>
        <taxon>Bacillota</taxon>
        <taxon>Clostridia</taxon>
        <taxon>Eubacteriales</taxon>
        <taxon>Clostridiales Family XVII. Incertae Sedis</taxon>
        <taxon>Sulfobacillus</taxon>
    </lineage>
</organism>
<proteinExistence type="predicted"/>
<dbReference type="Proteomes" id="UP000533476">
    <property type="component" value="Unassembled WGS sequence"/>
</dbReference>
<comment type="caution">
    <text evidence="1">The sequence shown here is derived from an EMBL/GenBank/DDBJ whole genome shotgun (WGS) entry which is preliminary data.</text>
</comment>
<dbReference type="InterPro" id="IPR029063">
    <property type="entry name" value="SAM-dependent_MTases_sf"/>
</dbReference>
<dbReference type="RefSeq" id="WP_169101145.1">
    <property type="nucleotide sequence ID" value="NZ_JABBVZ010000061.1"/>
</dbReference>
<dbReference type="GO" id="GO:0032259">
    <property type="term" value="P:methylation"/>
    <property type="evidence" value="ECO:0007669"/>
    <property type="project" value="UniProtKB-KW"/>
</dbReference>
<reference evidence="1 2" key="1">
    <citation type="submission" date="2020-04" db="EMBL/GenBank/DDBJ databases">
        <authorList>
            <person name="Zhang R."/>
            <person name="Schippers A."/>
        </authorList>
    </citation>
    <scope>NUCLEOTIDE SEQUENCE [LARGE SCALE GENOMIC DNA]</scope>
    <source>
        <strain evidence="1 2">DSM 109850</strain>
    </source>
</reference>
<accession>A0A7Y0L5G9</accession>
<dbReference type="GO" id="GO:0008168">
    <property type="term" value="F:methyltransferase activity"/>
    <property type="evidence" value="ECO:0007669"/>
    <property type="project" value="UniProtKB-KW"/>
</dbReference>
<name>A0A7Y0L5G9_9FIRM</name>
<dbReference type="EMBL" id="JABBVZ010000061">
    <property type="protein sequence ID" value="NMP23667.1"/>
    <property type="molecule type" value="Genomic_DNA"/>
</dbReference>
<sequence length="212" mass="23266">MAQHQVNAGGPDWVSLEYLFRAFPSSRVQRQAWRQACEAVDAALLARGHHGLPALIPGLVHARLATALLAAGYRSKRDLQERSFLCLGCHAGLEVRILRDFGASQALGIEIRPDVVAASLTAGLIAPGDVVVQDFWEYLKEMGHETFDTVIALAPQRLPMERLWALSQSRLVVGGLMVVVAQDTDVLSIPQATTIGPAMEGTMSWYRLQRER</sequence>